<dbReference type="InParanoid" id="A0A5C3PHA3"/>
<gene>
    <name evidence="1" type="ORF">K466DRAFT_63340</name>
</gene>
<evidence type="ECO:0000313" key="1">
    <source>
        <dbReference type="EMBL" id="TFK88642.1"/>
    </source>
</evidence>
<dbReference type="Proteomes" id="UP000308197">
    <property type="component" value="Unassembled WGS sequence"/>
</dbReference>
<protein>
    <submittedName>
        <fullName evidence="1">Uncharacterized protein</fullName>
    </submittedName>
</protein>
<dbReference type="AlphaFoldDB" id="A0A5C3PHA3"/>
<evidence type="ECO:0000313" key="2">
    <source>
        <dbReference type="Proteomes" id="UP000308197"/>
    </source>
</evidence>
<name>A0A5C3PHA3_9APHY</name>
<reference evidence="1 2" key="1">
    <citation type="journal article" date="2019" name="Nat. Ecol. Evol.">
        <title>Megaphylogeny resolves global patterns of mushroom evolution.</title>
        <authorList>
            <person name="Varga T."/>
            <person name="Krizsan K."/>
            <person name="Foldi C."/>
            <person name="Dima B."/>
            <person name="Sanchez-Garcia M."/>
            <person name="Sanchez-Ramirez S."/>
            <person name="Szollosi G.J."/>
            <person name="Szarkandi J.G."/>
            <person name="Papp V."/>
            <person name="Albert L."/>
            <person name="Andreopoulos W."/>
            <person name="Angelini C."/>
            <person name="Antonin V."/>
            <person name="Barry K.W."/>
            <person name="Bougher N.L."/>
            <person name="Buchanan P."/>
            <person name="Buyck B."/>
            <person name="Bense V."/>
            <person name="Catcheside P."/>
            <person name="Chovatia M."/>
            <person name="Cooper J."/>
            <person name="Damon W."/>
            <person name="Desjardin D."/>
            <person name="Finy P."/>
            <person name="Geml J."/>
            <person name="Haridas S."/>
            <person name="Hughes K."/>
            <person name="Justo A."/>
            <person name="Karasinski D."/>
            <person name="Kautmanova I."/>
            <person name="Kiss B."/>
            <person name="Kocsube S."/>
            <person name="Kotiranta H."/>
            <person name="LaButti K.M."/>
            <person name="Lechner B.E."/>
            <person name="Liimatainen K."/>
            <person name="Lipzen A."/>
            <person name="Lukacs Z."/>
            <person name="Mihaltcheva S."/>
            <person name="Morgado L.N."/>
            <person name="Niskanen T."/>
            <person name="Noordeloos M.E."/>
            <person name="Ohm R.A."/>
            <person name="Ortiz-Santana B."/>
            <person name="Ovrebo C."/>
            <person name="Racz N."/>
            <person name="Riley R."/>
            <person name="Savchenko A."/>
            <person name="Shiryaev A."/>
            <person name="Soop K."/>
            <person name="Spirin V."/>
            <person name="Szebenyi C."/>
            <person name="Tomsovsky M."/>
            <person name="Tulloss R.E."/>
            <person name="Uehling J."/>
            <person name="Grigoriev I.V."/>
            <person name="Vagvolgyi C."/>
            <person name="Papp T."/>
            <person name="Martin F.M."/>
            <person name="Miettinen O."/>
            <person name="Hibbett D.S."/>
            <person name="Nagy L.G."/>
        </authorList>
    </citation>
    <scope>NUCLEOTIDE SEQUENCE [LARGE SCALE GENOMIC DNA]</scope>
    <source>
        <strain evidence="1 2">HHB13444</strain>
    </source>
</reference>
<dbReference type="EMBL" id="ML211104">
    <property type="protein sequence ID" value="TFK88642.1"/>
    <property type="molecule type" value="Genomic_DNA"/>
</dbReference>
<keyword evidence="2" id="KW-1185">Reference proteome</keyword>
<accession>A0A5C3PHA3</accession>
<organism evidence="1 2">
    <name type="scientific">Polyporus arcularius HHB13444</name>
    <dbReference type="NCBI Taxonomy" id="1314778"/>
    <lineage>
        <taxon>Eukaryota</taxon>
        <taxon>Fungi</taxon>
        <taxon>Dikarya</taxon>
        <taxon>Basidiomycota</taxon>
        <taxon>Agaricomycotina</taxon>
        <taxon>Agaricomycetes</taxon>
        <taxon>Polyporales</taxon>
        <taxon>Polyporaceae</taxon>
        <taxon>Polyporus</taxon>
    </lineage>
</organism>
<proteinExistence type="predicted"/>
<sequence>MLNMARTPPNARCPGFVMSLGRREAPLLGEEPQALSWRSIFTALHNATIRGVRSRTRTTPVQLSGCGGRGRQPPQCHSRLVISLACADVLSEWLTRFCRCQRGRRSLWACHDEWAANSEAEDRIRFPNAGTSLPTRGYARRLGPRAGYSVCASARLQQPQQ</sequence>